<dbReference type="InterPro" id="IPR050081">
    <property type="entry name" value="Ile-tRNA_ligase"/>
</dbReference>
<feature type="binding site" evidence="14">
    <location>
        <position position="562"/>
    </location>
    <ligand>
        <name>L-isoleucyl-5'-AMP</name>
        <dbReference type="ChEBI" id="CHEBI:178002"/>
    </ligand>
</feature>
<feature type="binding site" evidence="14">
    <location>
        <position position="896"/>
    </location>
    <ligand>
        <name>Zn(2+)</name>
        <dbReference type="ChEBI" id="CHEBI:29105"/>
    </ligand>
</feature>
<dbReference type="RefSeq" id="WP_109763568.1">
    <property type="nucleotide sequence ID" value="NZ_QGGU01000006.1"/>
</dbReference>
<dbReference type="FunFam" id="1.10.730.20:FF:000001">
    <property type="entry name" value="Isoleucine--tRNA ligase"/>
    <property type="match status" value="1"/>
</dbReference>
<keyword evidence="11 14" id="KW-0030">Aminoacyl-tRNA synthetase</keyword>
<comment type="similarity">
    <text evidence="2 14">Belongs to the class-I aminoacyl-tRNA synthetase family. IleS type 1 subfamily.</text>
</comment>
<dbReference type="Proteomes" id="UP000245790">
    <property type="component" value="Unassembled WGS sequence"/>
</dbReference>
<evidence type="ECO:0000256" key="14">
    <source>
        <dbReference type="HAMAP-Rule" id="MF_02002"/>
    </source>
</evidence>
<dbReference type="AlphaFoldDB" id="A0A316FTJ1"/>
<dbReference type="InterPro" id="IPR013155">
    <property type="entry name" value="M/V/L/I-tRNA-synth_anticd-bd"/>
</dbReference>
<keyword evidence="5 14" id="KW-0436">Ligase</keyword>
<dbReference type="GO" id="GO:0002161">
    <property type="term" value="F:aminoacyl-tRNA deacylase activity"/>
    <property type="evidence" value="ECO:0007669"/>
    <property type="project" value="InterPro"/>
</dbReference>
<dbReference type="GO" id="GO:0008270">
    <property type="term" value="F:zinc ion binding"/>
    <property type="evidence" value="ECO:0007669"/>
    <property type="project" value="UniProtKB-UniRule"/>
</dbReference>
<comment type="cofactor">
    <cofactor evidence="14">
        <name>Zn(2+)</name>
        <dbReference type="ChEBI" id="CHEBI:29105"/>
    </cofactor>
    <text evidence="14">Binds 1 zinc ion per subunit.</text>
</comment>
<comment type="function">
    <text evidence="12 14">Catalyzes the attachment of isoleucine to tRNA(Ile). As IleRS can inadvertently accommodate and process structurally similar amino acids such as valine, to avoid such errors it has two additional distinct tRNA(Ile)-dependent editing activities. One activity is designated as 'pretransfer' editing and involves the hydrolysis of activated Val-AMP. The other activity is designated 'posttransfer' editing and involves deacylation of mischarged Val-tRNA(Ile).</text>
</comment>
<accession>A0A316FTJ1</accession>
<dbReference type="InterPro" id="IPR023585">
    <property type="entry name" value="Ile-tRNA-ligase_type1"/>
</dbReference>
<dbReference type="Pfam" id="PF08264">
    <property type="entry name" value="Anticodon_1"/>
    <property type="match status" value="1"/>
</dbReference>
<dbReference type="Gene3D" id="3.40.50.620">
    <property type="entry name" value="HUPs"/>
    <property type="match status" value="2"/>
</dbReference>
<evidence type="ECO:0000256" key="5">
    <source>
        <dbReference type="ARBA" id="ARBA00022598"/>
    </source>
</evidence>
<dbReference type="Pfam" id="PF00133">
    <property type="entry name" value="tRNA-synt_1"/>
    <property type="match status" value="1"/>
</dbReference>
<evidence type="ECO:0000259" key="15">
    <source>
        <dbReference type="Pfam" id="PF00133"/>
    </source>
</evidence>
<dbReference type="SUPFAM" id="SSF50677">
    <property type="entry name" value="ValRS/IleRS/LeuRS editing domain"/>
    <property type="match status" value="1"/>
</dbReference>
<dbReference type="CDD" id="cd00818">
    <property type="entry name" value="IleRS_core"/>
    <property type="match status" value="1"/>
</dbReference>
<comment type="subunit">
    <text evidence="3 14">Monomer.</text>
</comment>
<feature type="binding site" evidence="14">
    <location>
        <position position="899"/>
    </location>
    <ligand>
        <name>Zn(2+)</name>
        <dbReference type="ChEBI" id="CHEBI:29105"/>
    </ligand>
</feature>
<dbReference type="Pfam" id="PF06827">
    <property type="entry name" value="zf-FPG_IleRS"/>
    <property type="match status" value="1"/>
</dbReference>
<dbReference type="PRINTS" id="PR00984">
    <property type="entry name" value="TRNASYNTHILE"/>
</dbReference>
<evidence type="ECO:0000256" key="4">
    <source>
        <dbReference type="ARBA" id="ARBA00022490"/>
    </source>
</evidence>
<dbReference type="GO" id="GO:0000049">
    <property type="term" value="F:tRNA binding"/>
    <property type="evidence" value="ECO:0007669"/>
    <property type="project" value="InterPro"/>
</dbReference>
<keyword evidence="9 14" id="KW-0067">ATP-binding</keyword>
<dbReference type="Gene3D" id="1.10.730.20">
    <property type="match status" value="1"/>
</dbReference>
<evidence type="ECO:0000256" key="2">
    <source>
        <dbReference type="ARBA" id="ARBA00006887"/>
    </source>
</evidence>
<evidence type="ECO:0000256" key="11">
    <source>
        <dbReference type="ARBA" id="ARBA00023146"/>
    </source>
</evidence>
<keyword evidence="6 14" id="KW-0479">Metal-binding</keyword>
<dbReference type="EMBL" id="QGGU01000006">
    <property type="protein sequence ID" value="PWK50910.1"/>
    <property type="molecule type" value="Genomic_DNA"/>
</dbReference>
<feature type="binding site" evidence="14">
    <location>
        <position position="916"/>
    </location>
    <ligand>
        <name>Zn(2+)</name>
        <dbReference type="ChEBI" id="CHEBI:29105"/>
    </ligand>
</feature>
<dbReference type="InterPro" id="IPR002301">
    <property type="entry name" value="Ile-tRNA-ligase"/>
</dbReference>
<feature type="binding site" evidence="14">
    <location>
        <position position="606"/>
    </location>
    <ligand>
        <name>ATP</name>
        <dbReference type="ChEBI" id="CHEBI:30616"/>
    </ligand>
</feature>
<evidence type="ECO:0000313" key="19">
    <source>
        <dbReference type="Proteomes" id="UP000245790"/>
    </source>
</evidence>
<keyword evidence="7 14" id="KW-0547">Nucleotide-binding</keyword>
<dbReference type="FunFam" id="3.40.50.620:FF:000042">
    <property type="entry name" value="Isoleucine--tRNA ligase"/>
    <property type="match status" value="1"/>
</dbReference>
<evidence type="ECO:0000256" key="7">
    <source>
        <dbReference type="ARBA" id="ARBA00022741"/>
    </source>
</evidence>
<reference evidence="18 19" key="1">
    <citation type="submission" date="2018-05" db="EMBL/GenBank/DDBJ databases">
        <title>Genomic Encyclopedia of Type Strains, Phase IV (KMG-IV): sequencing the most valuable type-strain genomes for metagenomic binning, comparative biology and taxonomic classification.</title>
        <authorList>
            <person name="Goeker M."/>
        </authorList>
    </citation>
    <scope>NUCLEOTIDE SEQUENCE [LARGE SCALE GENOMIC DNA]</scope>
    <source>
        <strain evidence="18 19">DSM 25350</strain>
    </source>
</reference>
<feature type="domain" description="Aminoacyl-tRNA synthetase class Ia" evidence="15">
    <location>
        <begin position="28"/>
        <end position="641"/>
    </location>
</feature>
<keyword evidence="10 14" id="KW-0648">Protein biosynthesis</keyword>
<dbReference type="Gene3D" id="3.90.740.10">
    <property type="entry name" value="Valyl/Leucyl/Isoleucyl-tRNA synthetase, editing domain"/>
    <property type="match status" value="1"/>
</dbReference>
<dbReference type="OrthoDB" id="9810365at2"/>
<dbReference type="InterPro" id="IPR001412">
    <property type="entry name" value="aa-tRNA-synth_I_CS"/>
</dbReference>
<organism evidence="18 19">
    <name type="scientific">Pleionea mediterranea</name>
    <dbReference type="NCBI Taxonomy" id="523701"/>
    <lineage>
        <taxon>Bacteria</taxon>
        <taxon>Pseudomonadati</taxon>
        <taxon>Pseudomonadota</taxon>
        <taxon>Gammaproteobacteria</taxon>
        <taxon>Oceanospirillales</taxon>
        <taxon>Pleioneaceae</taxon>
        <taxon>Pleionea</taxon>
    </lineage>
</organism>
<dbReference type="GO" id="GO:0005829">
    <property type="term" value="C:cytosol"/>
    <property type="evidence" value="ECO:0007669"/>
    <property type="project" value="TreeGrafter"/>
</dbReference>
<dbReference type="InterPro" id="IPR010663">
    <property type="entry name" value="Znf_FPG/IleRS"/>
</dbReference>
<dbReference type="InterPro" id="IPR033708">
    <property type="entry name" value="Anticodon_Ile_BEm"/>
</dbReference>
<feature type="binding site" evidence="14">
    <location>
        <position position="919"/>
    </location>
    <ligand>
        <name>Zn(2+)</name>
        <dbReference type="ChEBI" id="CHEBI:29105"/>
    </ligand>
</feature>
<dbReference type="FunFam" id="3.40.50.620:FF:000048">
    <property type="entry name" value="Isoleucine--tRNA ligase"/>
    <property type="match status" value="1"/>
</dbReference>
<evidence type="ECO:0000256" key="1">
    <source>
        <dbReference type="ARBA" id="ARBA00004496"/>
    </source>
</evidence>
<dbReference type="CDD" id="cd07960">
    <property type="entry name" value="Anticodon_Ia_Ile_BEm"/>
    <property type="match status" value="1"/>
</dbReference>
<dbReference type="GO" id="GO:0006428">
    <property type="term" value="P:isoleucyl-tRNA aminoacylation"/>
    <property type="evidence" value="ECO:0007669"/>
    <property type="project" value="UniProtKB-UniRule"/>
</dbReference>
<dbReference type="NCBIfam" id="TIGR00392">
    <property type="entry name" value="ileS"/>
    <property type="match status" value="1"/>
</dbReference>
<evidence type="ECO:0000313" key="18">
    <source>
        <dbReference type="EMBL" id="PWK50910.1"/>
    </source>
</evidence>
<dbReference type="PANTHER" id="PTHR42765">
    <property type="entry name" value="SOLEUCYL-TRNA SYNTHETASE"/>
    <property type="match status" value="1"/>
</dbReference>
<evidence type="ECO:0000256" key="12">
    <source>
        <dbReference type="ARBA" id="ARBA00025217"/>
    </source>
</evidence>
<comment type="caution">
    <text evidence="18">The sequence shown here is derived from an EMBL/GenBank/DDBJ whole genome shotgun (WGS) entry which is preliminary data.</text>
</comment>
<proteinExistence type="inferred from homology"/>
<evidence type="ECO:0000259" key="17">
    <source>
        <dbReference type="Pfam" id="PF08264"/>
    </source>
</evidence>
<gene>
    <name evidence="14" type="primary">ileS</name>
    <name evidence="18" type="ORF">C8D97_106203</name>
</gene>
<dbReference type="InterPro" id="IPR014729">
    <property type="entry name" value="Rossmann-like_a/b/a_fold"/>
</dbReference>
<comment type="subcellular location">
    <subcellularLocation>
        <location evidence="1 14">Cytoplasm</location>
    </subcellularLocation>
</comment>
<evidence type="ECO:0000259" key="16">
    <source>
        <dbReference type="Pfam" id="PF06827"/>
    </source>
</evidence>
<evidence type="ECO:0000256" key="10">
    <source>
        <dbReference type="ARBA" id="ARBA00022917"/>
    </source>
</evidence>
<protein>
    <recommendedName>
        <fullName evidence="14">Isoleucine--tRNA ligase</fullName>
        <ecNumber evidence="14">6.1.1.5</ecNumber>
    </recommendedName>
    <alternativeName>
        <fullName evidence="14">Isoleucyl-tRNA synthetase</fullName>
        <shortName evidence="14">IleRS</shortName>
    </alternativeName>
</protein>
<feature type="domain" description="Zinc finger FPG/IleRS-type" evidence="16">
    <location>
        <begin position="895"/>
        <end position="922"/>
    </location>
</feature>
<evidence type="ECO:0000256" key="13">
    <source>
        <dbReference type="ARBA" id="ARBA00048359"/>
    </source>
</evidence>
<evidence type="ECO:0000256" key="3">
    <source>
        <dbReference type="ARBA" id="ARBA00011245"/>
    </source>
</evidence>
<dbReference type="GO" id="GO:0005524">
    <property type="term" value="F:ATP binding"/>
    <property type="evidence" value="ECO:0007669"/>
    <property type="project" value="UniProtKB-UniRule"/>
</dbReference>
<name>A0A316FTJ1_9GAMM</name>
<keyword evidence="8 14" id="KW-0862">Zinc</keyword>
<feature type="short sequence motif" description="'KMSKS' region" evidence="14">
    <location>
        <begin position="603"/>
        <end position="607"/>
    </location>
</feature>
<comment type="domain">
    <text evidence="14">IleRS has two distinct active sites: one for aminoacylation and one for editing. The misactivated valine is translocated from the active site to the editing site, which sterically excludes the correctly activated isoleucine. The single editing site contains two valyl binding pockets, one specific for each substrate (Val-AMP or Val-tRNA(Ile)).</text>
</comment>
<dbReference type="GO" id="GO:0004822">
    <property type="term" value="F:isoleucine-tRNA ligase activity"/>
    <property type="evidence" value="ECO:0007669"/>
    <property type="project" value="UniProtKB-UniRule"/>
</dbReference>
<dbReference type="EC" id="6.1.1.5" evidence="14"/>
<dbReference type="InterPro" id="IPR009080">
    <property type="entry name" value="tRNAsynth_Ia_anticodon-bd"/>
</dbReference>
<dbReference type="PROSITE" id="PS00178">
    <property type="entry name" value="AA_TRNA_LIGASE_I"/>
    <property type="match status" value="1"/>
</dbReference>
<comment type="catalytic activity">
    <reaction evidence="13 14">
        <text>tRNA(Ile) + L-isoleucine + ATP = L-isoleucyl-tRNA(Ile) + AMP + diphosphate</text>
        <dbReference type="Rhea" id="RHEA:11060"/>
        <dbReference type="Rhea" id="RHEA-COMP:9666"/>
        <dbReference type="Rhea" id="RHEA-COMP:9695"/>
        <dbReference type="ChEBI" id="CHEBI:30616"/>
        <dbReference type="ChEBI" id="CHEBI:33019"/>
        <dbReference type="ChEBI" id="CHEBI:58045"/>
        <dbReference type="ChEBI" id="CHEBI:78442"/>
        <dbReference type="ChEBI" id="CHEBI:78528"/>
        <dbReference type="ChEBI" id="CHEBI:456215"/>
        <dbReference type="EC" id="6.1.1.5"/>
    </reaction>
</comment>
<dbReference type="InterPro" id="IPR009008">
    <property type="entry name" value="Val/Leu/Ile-tRNA-synth_edit"/>
</dbReference>
<feature type="short sequence motif" description="'HIGH' region" evidence="14">
    <location>
        <begin position="58"/>
        <end position="68"/>
    </location>
</feature>
<dbReference type="SUPFAM" id="SSF47323">
    <property type="entry name" value="Anticodon-binding domain of a subclass of class I aminoacyl-tRNA synthetases"/>
    <property type="match status" value="1"/>
</dbReference>
<keyword evidence="4 14" id="KW-0963">Cytoplasm</keyword>
<dbReference type="HAMAP" id="MF_02002">
    <property type="entry name" value="Ile_tRNA_synth_type1"/>
    <property type="match status" value="1"/>
</dbReference>
<feature type="domain" description="Methionyl/Valyl/Leucyl/Isoleucyl-tRNA synthetase anticodon-binding" evidence="17">
    <location>
        <begin position="686"/>
        <end position="841"/>
    </location>
</feature>
<dbReference type="InterPro" id="IPR002300">
    <property type="entry name" value="aa-tRNA-synth_Ia"/>
</dbReference>
<evidence type="ECO:0000256" key="6">
    <source>
        <dbReference type="ARBA" id="ARBA00022723"/>
    </source>
</evidence>
<evidence type="ECO:0000256" key="8">
    <source>
        <dbReference type="ARBA" id="ARBA00022833"/>
    </source>
</evidence>
<dbReference type="PANTHER" id="PTHR42765:SF1">
    <property type="entry name" value="ISOLEUCINE--TRNA LIGASE, MITOCHONDRIAL"/>
    <property type="match status" value="1"/>
</dbReference>
<sequence length="933" mass="105534">MADYKHTLNLPKTDFPMKASLAQREPEMLKKWQQNDIYKTIRDASAGRPKFVLHDGPPYANGNIHIGHAVNKILKDVVVKSRSLSGFDAPYVPGWDCHGLPIEHVVEKKIGKAGVKVPFDKFREKCRDYAAKQVEGQKKDFIRLGVFGEWDNPYLSMNYQFEANIVRALSKVIKNGHLHKGVKPVYWSVVGGSALAEAEVEYHDKTSPSIDVRFKMSDECLQKFQYSNDENLNASAVIWTTTPWTLPSNQAISIHPELEYALVKLDSGSGDELLVLAKDMVAAIMERYEISQYEVVATAMGESLELCQVQHPFYDKQVPLILGDHVTTEAGTGLVHTAPDHGADDFNVGKRYNLELLNYVGPDGVYSGSTPLFAGEHVYKVEDKICDVLAEKNALVRKTKLTHSYPHCWRTKTPLIFRTTPQWFISMEKNGLRDQAMKEIKNVQWVPDWGQARIEGMVDGRPDWCISRQRTWGVPLCLLVDKETGEPHPESVAIMEQAAKHIEEKGIQAWFDLDITDLIAHDHDRYMKIDDTLDVWFDSGVTHACVLAVREELQEPADIYLEGSDQHRGWFQSSLLTGVAINNRAPYKAVLTHGFTVDEKGEKMSKSKGNVVSPQEVINQLGADVLRLWVASTDYRGEIAVSNEILKRTADTYRRIRNTNRFLLANLHGFDPATDMVVKDDMLPLDRWAVDAALQAQTSIKASYESYTFWQVVQQIHHFCAMDMGGFYLDIIKDRQYTAKRGGLAHRSCQTALYLISQAMVRWMAPIMAFTSEEAWQHLPGDNSDTIFTETWFDGLFEYTDNTMTKADWENIRTVKAAVNKAIEAMRSDKVIGGSLEAEVVVHAQSPYFESLQKLKDEMRFVLITSRAEVVNEQGGEATEYEGIGLSIVSSKYAKCERCWHRREDVGSNKAHESLCTRCVDNVDGEGEQREFA</sequence>
<keyword evidence="19" id="KW-1185">Reference proteome</keyword>
<dbReference type="SUPFAM" id="SSF52374">
    <property type="entry name" value="Nucleotidylyl transferase"/>
    <property type="match status" value="1"/>
</dbReference>
<evidence type="ECO:0000256" key="9">
    <source>
        <dbReference type="ARBA" id="ARBA00022840"/>
    </source>
</evidence>